<sequence length="49" mass="5791">KSYAYMREIEYRKLDDINGDPKEEAEVHLAQMIDDDNDDYQLLADQLLS</sequence>
<evidence type="ECO:0000313" key="1">
    <source>
        <dbReference type="EMBL" id="CAF1141990.1"/>
    </source>
</evidence>
<dbReference type="AlphaFoldDB" id="A0A814S1P8"/>
<dbReference type="Proteomes" id="UP000663879">
    <property type="component" value="Unassembled WGS sequence"/>
</dbReference>
<evidence type="ECO:0000313" key="2">
    <source>
        <dbReference type="Proteomes" id="UP000663879"/>
    </source>
</evidence>
<protein>
    <submittedName>
        <fullName evidence="1">Uncharacterized protein</fullName>
    </submittedName>
</protein>
<dbReference type="EMBL" id="CAJNOC010010660">
    <property type="protein sequence ID" value="CAF1141990.1"/>
    <property type="molecule type" value="Genomic_DNA"/>
</dbReference>
<feature type="non-terminal residue" evidence="1">
    <location>
        <position position="1"/>
    </location>
</feature>
<proteinExistence type="predicted"/>
<accession>A0A814S1P8</accession>
<organism evidence="1 2">
    <name type="scientific">Brachionus calyciflorus</name>
    <dbReference type="NCBI Taxonomy" id="104777"/>
    <lineage>
        <taxon>Eukaryota</taxon>
        <taxon>Metazoa</taxon>
        <taxon>Spiralia</taxon>
        <taxon>Gnathifera</taxon>
        <taxon>Rotifera</taxon>
        <taxon>Eurotatoria</taxon>
        <taxon>Monogononta</taxon>
        <taxon>Pseudotrocha</taxon>
        <taxon>Ploima</taxon>
        <taxon>Brachionidae</taxon>
        <taxon>Brachionus</taxon>
    </lineage>
</organism>
<comment type="caution">
    <text evidence="1">The sequence shown here is derived from an EMBL/GenBank/DDBJ whole genome shotgun (WGS) entry which is preliminary data.</text>
</comment>
<reference evidence="1" key="1">
    <citation type="submission" date="2021-02" db="EMBL/GenBank/DDBJ databases">
        <authorList>
            <person name="Nowell W R."/>
        </authorList>
    </citation>
    <scope>NUCLEOTIDE SEQUENCE</scope>
    <source>
        <strain evidence="1">Ploen Becks lab</strain>
    </source>
</reference>
<gene>
    <name evidence="1" type="ORF">OXX778_LOCUS22933</name>
</gene>
<keyword evidence="2" id="KW-1185">Reference proteome</keyword>
<name>A0A814S1P8_9BILA</name>